<keyword evidence="1 4" id="KW-0853">WD repeat</keyword>
<dbReference type="InterPro" id="IPR036322">
    <property type="entry name" value="WD40_repeat_dom_sf"/>
</dbReference>
<protein>
    <recommendedName>
        <fullName evidence="3">Probable cytosolic iron-sulfur protein assembly protein CIAO1 homolog</fullName>
    </recommendedName>
</protein>
<comment type="caution">
    <text evidence="5">The sequence shown here is derived from an EMBL/GenBank/DDBJ whole genome shotgun (WGS) entry which is preliminary data.</text>
</comment>
<dbReference type="InterPro" id="IPR028608">
    <property type="entry name" value="CIAO1/Cia1"/>
</dbReference>
<dbReference type="PANTHER" id="PTHR19920:SF0">
    <property type="entry name" value="CYTOSOLIC IRON-SULFUR PROTEIN ASSEMBLY PROTEIN CIAO1-RELATED"/>
    <property type="match status" value="1"/>
</dbReference>
<dbReference type="Pfam" id="PF00400">
    <property type="entry name" value="WD40"/>
    <property type="match status" value="6"/>
</dbReference>
<evidence type="ECO:0000256" key="1">
    <source>
        <dbReference type="ARBA" id="ARBA00022574"/>
    </source>
</evidence>
<dbReference type="CDD" id="cd00200">
    <property type="entry name" value="WD40"/>
    <property type="match status" value="1"/>
</dbReference>
<dbReference type="Gene3D" id="2.130.10.10">
    <property type="entry name" value="YVTN repeat-like/Quinoprotein amine dehydrogenase"/>
    <property type="match status" value="1"/>
</dbReference>
<accession>A0ABR1G6B0</accession>
<dbReference type="EMBL" id="JBBJCI010000094">
    <property type="protein sequence ID" value="KAK7248527.1"/>
    <property type="molecule type" value="Genomic_DNA"/>
</dbReference>
<feature type="repeat" description="WD" evidence="4">
    <location>
        <begin position="70"/>
        <end position="101"/>
    </location>
</feature>
<evidence type="ECO:0000313" key="6">
    <source>
        <dbReference type="Proteomes" id="UP001363151"/>
    </source>
</evidence>
<dbReference type="InterPro" id="IPR015943">
    <property type="entry name" value="WD40/YVTN_repeat-like_dom_sf"/>
</dbReference>
<dbReference type="PROSITE" id="PS50294">
    <property type="entry name" value="WD_REPEATS_REGION"/>
    <property type="match status" value="3"/>
</dbReference>
<dbReference type="HAMAP" id="MF_03037">
    <property type="entry name" value="ciao1"/>
    <property type="match status" value="1"/>
</dbReference>
<organism evidence="5 6">
    <name type="scientific">Aureococcus anophagefferens</name>
    <name type="common">Harmful bloom alga</name>
    <dbReference type="NCBI Taxonomy" id="44056"/>
    <lineage>
        <taxon>Eukaryota</taxon>
        <taxon>Sar</taxon>
        <taxon>Stramenopiles</taxon>
        <taxon>Ochrophyta</taxon>
        <taxon>Pelagophyceae</taxon>
        <taxon>Pelagomonadales</taxon>
        <taxon>Pelagomonadaceae</taxon>
        <taxon>Aureococcus</taxon>
    </lineage>
</organism>
<proteinExistence type="inferred from homology"/>
<feature type="repeat" description="WD" evidence="4">
    <location>
        <begin position="25"/>
        <end position="56"/>
    </location>
</feature>
<dbReference type="InterPro" id="IPR001680">
    <property type="entry name" value="WD40_rpt"/>
</dbReference>
<keyword evidence="2" id="KW-0677">Repeat</keyword>
<dbReference type="Proteomes" id="UP001363151">
    <property type="component" value="Unassembled WGS sequence"/>
</dbReference>
<dbReference type="PANTHER" id="PTHR19920">
    <property type="entry name" value="WD40 PROTEIN CIAO1"/>
    <property type="match status" value="1"/>
</dbReference>
<keyword evidence="6" id="KW-1185">Reference proteome</keyword>
<dbReference type="SMART" id="SM00320">
    <property type="entry name" value="WD40"/>
    <property type="match status" value="7"/>
</dbReference>
<evidence type="ECO:0000256" key="4">
    <source>
        <dbReference type="PROSITE-ProRule" id="PRU00221"/>
    </source>
</evidence>
<evidence type="ECO:0000256" key="2">
    <source>
        <dbReference type="ARBA" id="ARBA00022737"/>
    </source>
</evidence>
<comment type="similarity">
    <text evidence="3">Belongs to the WD repeat CIA1 family.</text>
</comment>
<feature type="repeat" description="WD" evidence="4">
    <location>
        <begin position="125"/>
        <end position="157"/>
    </location>
</feature>
<evidence type="ECO:0000313" key="5">
    <source>
        <dbReference type="EMBL" id="KAK7248527.1"/>
    </source>
</evidence>
<feature type="repeat" description="WD" evidence="4">
    <location>
        <begin position="314"/>
        <end position="351"/>
    </location>
</feature>
<gene>
    <name evidence="5" type="primary">CIA1</name>
    <name evidence="5" type="ORF">SO694_00162041</name>
</gene>
<dbReference type="SUPFAM" id="SSF50978">
    <property type="entry name" value="WD40 repeat-like"/>
    <property type="match status" value="1"/>
</dbReference>
<comment type="function">
    <text evidence="3">Essential component of the cytosolic iron-sulfur (Fe/S) protein assembly machinery. Required for the maturation of extramitochondrial Fe/S proteins.</text>
</comment>
<evidence type="ECO:0000256" key="3">
    <source>
        <dbReference type="HAMAP-Rule" id="MF_03037"/>
    </source>
</evidence>
<name>A0ABR1G6B0_AURAN</name>
<sequence>MAALEASPMATDSTLPGTLTCVASLAGHSERVWHAAWSPDGSLLASCSSDRCVKIWHCAGGAWGLVSTLDDAHERTVRKCDWSPCGRYLAAVSFDGTCCVWRRADDDGGGGGGGGPLEWEIIATLEGHENEVKGAAWNASATLLATCGRDKSVWLWEFGDDEGFELVSVLHGHGGDVKAVCFDACSRLRDDDLLASCSYDDSIKLWGDDGDDWSCRATLAGSGSTVWDLRFVAAPDGSRRLVSCGADRVLRLWVEGEPHAWTVGAALENAHGRCVYSCDAVGPDPTTRVASGGGDDRVSVYGLGAGFARLADAPKAHDGDVNSVRWSPADATLLATAGDDALVKIWKFVTA</sequence>
<dbReference type="PROSITE" id="PS50082">
    <property type="entry name" value="WD_REPEATS_2"/>
    <property type="match status" value="4"/>
</dbReference>
<reference evidence="5 6" key="1">
    <citation type="submission" date="2024-03" db="EMBL/GenBank/DDBJ databases">
        <title>Aureococcus anophagefferens CCMP1851 and Kratosvirus quantuckense: Draft genome of a second virus-susceptible host strain in the model system.</title>
        <authorList>
            <person name="Chase E."/>
            <person name="Truchon A.R."/>
            <person name="Schepens W."/>
            <person name="Wilhelm S.W."/>
        </authorList>
    </citation>
    <scope>NUCLEOTIDE SEQUENCE [LARGE SCALE GENOMIC DNA]</scope>
    <source>
        <strain evidence="5 6">CCMP1851</strain>
    </source>
</reference>